<reference evidence="1 2" key="1">
    <citation type="journal article" date="2022" name="Hortic Res">
        <title>A haplotype resolved chromosomal level avocado genome allows analysis of novel avocado genes.</title>
        <authorList>
            <person name="Nath O."/>
            <person name="Fletcher S.J."/>
            <person name="Hayward A."/>
            <person name="Shaw L.M."/>
            <person name="Masouleh A.K."/>
            <person name="Furtado A."/>
            <person name="Henry R.J."/>
            <person name="Mitter N."/>
        </authorList>
    </citation>
    <scope>NUCLEOTIDE SEQUENCE [LARGE SCALE GENOMIC DNA]</scope>
    <source>
        <strain evidence="2">cv. Hass</strain>
    </source>
</reference>
<organism evidence="1 2">
    <name type="scientific">Persea americana</name>
    <name type="common">Avocado</name>
    <dbReference type="NCBI Taxonomy" id="3435"/>
    <lineage>
        <taxon>Eukaryota</taxon>
        <taxon>Viridiplantae</taxon>
        <taxon>Streptophyta</taxon>
        <taxon>Embryophyta</taxon>
        <taxon>Tracheophyta</taxon>
        <taxon>Spermatophyta</taxon>
        <taxon>Magnoliopsida</taxon>
        <taxon>Magnoliidae</taxon>
        <taxon>Laurales</taxon>
        <taxon>Lauraceae</taxon>
        <taxon>Persea</taxon>
    </lineage>
</organism>
<evidence type="ECO:0000313" key="2">
    <source>
        <dbReference type="Proteomes" id="UP001234297"/>
    </source>
</evidence>
<comment type="caution">
    <text evidence="1">The sequence shown here is derived from an EMBL/GenBank/DDBJ whole genome shotgun (WGS) entry which is preliminary data.</text>
</comment>
<proteinExistence type="predicted"/>
<dbReference type="Proteomes" id="UP001234297">
    <property type="component" value="Chromosome 5"/>
</dbReference>
<accession>A0ACC2M0D2</accession>
<protein>
    <submittedName>
        <fullName evidence="1">Uncharacterized protein</fullName>
    </submittedName>
</protein>
<keyword evidence="2" id="KW-1185">Reference proteome</keyword>
<dbReference type="EMBL" id="CM056813">
    <property type="protein sequence ID" value="KAJ8639159.1"/>
    <property type="molecule type" value="Genomic_DNA"/>
</dbReference>
<evidence type="ECO:0000313" key="1">
    <source>
        <dbReference type="EMBL" id="KAJ8639159.1"/>
    </source>
</evidence>
<name>A0ACC2M0D2_PERAE</name>
<gene>
    <name evidence="1" type="ORF">MRB53_015853</name>
</gene>
<sequence length="70" mass="7772">MSTSLNKLRNIQFGAVLHGCNKPFSTAESDSKPQQQDSSDLKPEHKIGATPNPNTRRQQISLSLLPRSRI</sequence>